<dbReference type="AlphaFoldDB" id="A0A1B0D2H6"/>
<protein>
    <submittedName>
        <fullName evidence="6">Uncharacterized protein</fullName>
    </submittedName>
</protein>
<dbReference type="EMBL" id="AJVK01022819">
    <property type="status" value="NOT_ANNOTATED_CDS"/>
    <property type="molecule type" value="Genomic_DNA"/>
</dbReference>
<dbReference type="EMBL" id="AJVK01022818">
    <property type="status" value="NOT_ANNOTATED_CDS"/>
    <property type="molecule type" value="Genomic_DNA"/>
</dbReference>
<evidence type="ECO:0000256" key="3">
    <source>
        <dbReference type="ARBA" id="ARBA00022692"/>
    </source>
</evidence>
<keyword evidence="5" id="KW-0472">Membrane</keyword>
<reference evidence="6" key="1">
    <citation type="submission" date="2022-08" db="UniProtKB">
        <authorList>
            <consortium name="EnsemblMetazoa"/>
        </authorList>
    </citation>
    <scope>IDENTIFICATION</scope>
    <source>
        <strain evidence="6">Israel</strain>
    </source>
</reference>
<proteinExistence type="inferred from homology"/>
<evidence type="ECO:0000313" key="7">
    <source>
        <dbReference type="Proteomes" id="UP000092462"/>
    </source>
</evidence>
<name>A0A1B0D2H6_PHLPP</name>
<dbReference type="Proteomes" id="UP000092462">
    <property type="component" value="Unassembled WGS sequence"/>
</dbReference>
<sequence>MFERRIARQVMISTNDQYTFDSIQDVISFTQNSSLHTFREMWYHIFLWALFSSIFVHTIAALVAFVTLRKHKFGRFFSILILIMGVVSPATSGVVSSAAIAFVHRASSLHMSPIYAMIWGVGQTLLSACIGFTRILATLLSLVTLLHSLSFSLLNFPLPPPPLVMT</sequence>
<keyword evidence="3" id="KW-0812">Transmembrane</keyword>
<dbReference type="EMBL" id="AJVK01022817">
    <property type="status" value="NOT_ANNOTATED_CDS"/>
    <property type="molecule type" value="Genomic_DNA"/>
</dbReference>
<dbReference type="VEuPathDB" id="VectorBase:PPAI001549"/>
<evidence type="ECO:0000256" key="4">
    <source>
        <dbReference type="ARBA" id="ARBA00022989"/>
    </source>
</evidence>
<dbReference type="PANTHER" id="PTHR22779:SF6">
    <property type="entry name" value="SD17342P"/>
    <property type="match status" value="1"/>
</dbReference>
<dbReference type="InterPro" id="IPR019334">
    <property type="entry name" value="TMEM170A/B/YPR153W-like"/>
</dbReference>
<comment type="subcellular location">
    <subcellularLocation>
        <location evidence="1">Membrane</location>
        <topology evidence="1">Multi-pass membrane protein</topology>
    </subcellularLocation>
</comment>
<dbReference type="EnsemblMetazoa" id="PPAI001549-RA">
    <property type="protein sequence ID" value="PPAI001549-PA"/>
    <property type="gene ID" value="PPAI001549"/>
</dbReference>
<organism evidence="6 7">
    <name type="scientific">Phlebotomus papatasi</name>
    <name type="common">Sandfly</name>
    <dbReference type="NCBI Taxonomy" id="29031"/>
    <lineage>
        <taxon>Eukaryota</taxon>
        <taxon>Metazoa</taxon>
        <taxon>Ecdysozoa</taxon>
        <taxon>Arthropoda</taxon>
        <taxon>Hexapoda</taxon>
        <taxon>Insecta</taxon>
        <taxon>Pterygota</taxon>
        <taxon>Neoptera</taxon>
        <taxon>Endopterygota</taxon>
        <taxon>Diptera</taxon>
        <taxon>Nematocera</taxon>
        <taxon>Psychodoidea</taxon>
        <taxon>Psychodidae</taxon>
        <taxon>Phlebotomus</taxon>
        <taxon>Phlebotomus</taxon>
    </lineage>
</organism>
<keyword evidence="4" id="KW-1133">Transmembrane helix</keyword>
<dbReference type="Pfam" id="PF10190">
    <property type="entry name" value="Tmemb_170"/>
    <property type="match status" value="1"/>
</dbReference>
<evidence type="ECO:0000313" key="6">
    <source>
        <dbReference type="EnsemblMetazoa" id="PPAI001549-PA"/>
    </source>
</evidence>
<accession>A0A1B0D2H6</accession>
<comment type="similarity">
    <text evidence="2">Belongs to the TMEM170 family.</text>
</comment>
<keyword evidence="7" id="KW-1185">Reference proteome</keyword>
<dbReference type="GO" id="GO:0016020">
    <property type="term" value="C:membrane"/>
    <property type="evidence" value="ECO:0007669"/>
    <property type="project" value="UniProtKB-SubCell"/>
</dbReference>
<dbReference type="PANTHER" id="PTHR22779">
    <property type="entry name" value="SD17342P"/>
    <property type="match status" value="1"/>
</dbReference>
<evidence type="ECO:0000256" key="1">
    <source>
        <dbReference type="ARBA" id="ARBA00004141"/>
    </source>
</evidence>
<evidence type="ECO:0000256" key="5">
    <source>
        <dbReference type="ARBA" id="ARBA00023136"/>
    </source>
</evidence>
<dbReference type="VEuPathDB" id="VectorBase:PPAPM1_011211"/>
<evidence type="ECO:0000256" key="2">
    <source>
        <dbReference type="ARBA" id="ARBA00006325"/>
    </source>
</evidence>